<feature type="region of interest" description="Disordered" evidence="2">
    <location>
        <begin position="160"/>
        <end position="210"/>
    </location>
</feature>
<feature type="compositionally biased region" description="Polar residues" evidence="2">
    <location>
        <begin position="266"/>
        <end position="285"/>
    </location>
</feature>
<organism evidence="3 4">
    <name type="scientific">Lingula anatina</name>
    <name type="common">Brachiopod</name>
    <name type="synonym">Lingula unguis</name>
    <dbReference type="NCBI Taxonomy" id="7574"/>
    <lineage>
        <taxon>Eukaryota</taxon>
        <taxon>Metazoa</taxon>
        <taxon>Spiralia</taxon>
        <taxon>Lophotrochozoa</taxon>
        <taxon>Brachiopoda</taxon>
        <taxon>Linguliformea</taxon>
        <taxon>Lingulata</taxon>
        <taxon>Lingulida</taxon>
        <taxon>Linguloidea</taxon>
        <taxon>Lingulidae</taxon>
        <taxon>Lingula</taxon>
    </lineage>
</organism>
<dbReference type="InterPro" id="IPR026716">
    <property type="entry name" value="PBIR1/2/3"/>
</dbReference>
<sequence length="382" mass="41408">MAGVSMEIDPPTSSSSSNSNSNESNNPGGVGGTLKRSSSAPMINLLNALPPVPPASPTSHMNRATFRPIESGRVRRFSTSSSVLPHSSPPMKIPSRLHQIKHEESIDMINREAAHERDVQAAMQMSQSWEELSLDEQMASETPARRPRSFSETLHIFTSPLSYPSSPSPTRVGKQCFSPSTQSAHKGSALHSPNPSPTRKFSGTRRSLSPIVPGIIRPSILGAKRKFDPDEQDAAMSPPKKSCMGTGERATHPLLYRVSRQEDSSHCGSQQQMPNSSHLQLSSDSTGHHHLNHPAGPHHLNHPSQPHQLSHSQHSSFTSTSSNFTFKPVPMQHDHTATDSEASDITENTDTSENTESSMSSSARSSSSPLLFGFAPVKQTQV</sequence>
<dbReference type="Proteomes" id="UP000085678">
    <property type="component" value="Unplaced"/>
</dbReference>
<evidence type="ECO:0000313" key="3">
    <source>
        <dbReference type="Proteomes" id="UP000085678"/>
    </source>
</evidence>
<dbReference type="KEGG" id="lak:106170836"/>
<feature type="region of interest" description="Disordered" evidence="2">
    <location>
        <begin position="1"/>
        <end position="62"/>
    </location>
</feature>
<accession>A0A1S3J8T8</accession>
<gene>
    <name evidence="4" type="primary">LOC106170836</name>
</gene>
<dbReference type="InParanoid" id="A0A1S3J8T8"/>
<feature type="compositionally biased region" description="Low complexity" evidence="2">
    <location>
        <begin position="293"/>
        <end position="328"/>
    </location>
</feature>
<feature type="region of interest" description="Disordered" evidence="2">
    <location>
        <begin position="228"/>
        <end position="247"/>
    </location>
</feature>
<feature type="compositionally biased region" description="Low complexity" evidence="2">
    <location>
        <begin position="346"/>
        <end position="368"/>
    </location>
</feature>
<dbReference type="GeneID" id="106170836"/>
<protein>
    <submittedName>
        <fullName evidence="4">Protein FAM122A isoform X1</fullName>
    </submittedName>
</protein>
<keyword evidence="3" id="KW-1185">Reference proteome</keyword>
<feature type="compositionally biased region" description="Polar residues" evidence="2">
    <location>
        <begin position="177"/>
        <end position="207"/>
    </location>
</feature>
<dbReference type="OrthoDB" id="10036177at2759"/>
<feature type="compositionally biased region" description="Low complexity" evidence="2">
    <location>
        <begin position="160"/>
        <end position="169"/>
    </location>
</feature>
<evidence type="ECO:0000256" key="1">
    <source>
        <dbReference type="ARBA" id="ARBA00006725"/>
    </source>
</evidence>
<feature type="region of interest" description="Disordered" evidence="2">
    <location>
        <begin position="260"/>
        <end position="382"/>
    </location>
</feature>
<dbReference type="AlphaFoldDB" id="A0A1S3J8T8"/>
<evidence type="ECO:0000256" key="2">
    <source>
        <dbReference type="SAM" id="MobiDB-lite"/>
    </source>
</evidence>
<dbReference type="PANTHER" id="PTHR22227:SF6">
    <property type="entry name" value="FAMILY WITH SEQUENCE SIMILARITY 122B ISOFORM X1"/>
    <property type="match status" value="1"/>
</dbReference>
<dbReference type="RefSeq" id="XP_013406284.1">
    <property type="nucleotide sequence ID" value="XM_013550830.1"/>
</dbReference>
<proteinExistence type="inferred from homology"/>
<evidence type="ECO:0000313" key="4">
    <source>
        <dbReference type="RefSeq" id="XP_013406284.1"/>
    </source>
</evidence>
<name>A0A1S3J8T8_LINAN</name>
<comment type="similarity">
    <text evidence="1">Belongs to the FAM122 family.</text>
</comment>
<feature type="compositionally biased region" description="Low complexity" evidence="2">
    <location>
        <begin position="13"/>
        <end position="26"/>
    </location>
</feature>
<reference evidence="4" key="1">
    <citation type="submission" date="2025-08" db="UniProtKB">
        <authorList>
            <consortium name="RefSeq"/>
        </authorList>
    </citation>
    <scope>IDENTIFICATION</scope>
    <source>
        <tissue evidence="4">Gonads</tissue>
    </source>
</reference>
<dbReference type="PANTHER" id="PTHR22227">
    <property type="entry name" value="FAMILY WITH SEQUENCE SIMILARITY 122B ISOFORM X1"/>
    <property type="match status" value="1"/>
</dbReference>
<dbReference type="GO" id="GO:0004865">
    <property type="term" value="F:protein serine/threonine phosphatase inhibitor activity"/>
    <property type="evidence" value="ECO:0007669"/>
    <property type="project" value="InterPro"/>
</dbReference>